<dbReference type="Proteomes" id="UP000054166">
    <property type="component" value="Unassembled WGS sequence"/>
</dbReference>
<evidence type="ECO:0000313" key="3">
    <source>
        <dbReference type="Proteomes" id="UP000054166"/>
    </source>
</evidence>
<name>A0A0C3FP11_PILCF</name>
<protein>
    <submittedName>
        <fullName evidence="2">Uncharacterized protein</fullName>
    </submittedName>
</protein>
<evidence type="ECO:0000313" key="2">
    <source>
        <dbReference type="EMBL" id="KIM81524.1"/>
    </source>
</evidence>
<reference evidence="2 3" key="1">
    <citation type="submission" date="2014-04" db="EMBL/GenBank/DDBJ databases">
        <authorList>
            <consortium name="DOE Joint Genome Institute"/>
            <person name="Kuo A."/>
            <person name="Tarkka M."/>
            <person name="Buscot F."/>
            <person name="Kohler A."/>
            <person name="Nagy L.G."/>
            <person name="Floudas D."/>
            <person name="Copeland A."/>
            <person name="Barry K.W."/>
            <person name="Cichocki N."/>
            <person name="Veneault-Fourrey C."/>
            <person name="LaButti K."/>
            <person name="Lindquist E.A."/>
            <person name="Lipzen A."/>
            <person name="Lundell T."/>
            <person name="Morin E."/>
            <person name="Murat C."/>
            <person name="Sun H."/>
            <person name="Tunlid A."/>
            <person name="Henrissat B."/>
            <person name="Grigoriev I.V."/>
            <person name="Hibbett D.S."/>
            <person name="Martin F."/>
            <person name="Nordberg H.P."/>
            <person name="Cantor M.N."/>
            <person name="Hua S.X."/>
        </authorList>
    </citation>
    <scope>NUCLEOTIDE SEQUENCE [LARGE SCALE GENOMIC DNA]</scope>
    <source>
        <strain evidence="2 3">F 1598</strain>
    </source>
</reference>
<proteinExistence type="predicted"/>
<keyword evidence="3" id="KW-1185">Reference proteome</keyword>
<sequence>MKASPNKMPKRVGKPYPTTHRPERQAALATVELGLTSSLFQGGALDSQVTDSQFFWQLTNIFKLPEESQTISDGRPGYLKVAEQLISPNMKDTRAYPLTPSPLTNRHPLIRARSTSMVPFISMELNERERAVVLVMRDAVKAEVAVITEHLQQANNFRYDLINTNRYLQAENMELTRALNEHDIEVPGPPSGHYAGTPSCRTQFVPVLPACSVELEKTPTFFPSQCVENFGI</sequence>
<dbReference type="OrthoDB" id="2756471at2759"/>
<feature type="region of interest" description="Disordered" evidence="1">
    <location>
        <begin position="1"/>
        <end position="21"/>
    </location>
</feature>
<dbReference type="EMBL" id="KN832998">
    <property type="protein sequence ID" value="KIM81524.1"/>
    <property type="molecule type" value="Genomic_DNA"/>
</dbReference>
<accession>A0A0C3FP11</accession>
<dbReference type="HOGENOM" id="CLU_1195272_0_0_1"/>
<organism evidence="2 3">
    <name type="scientific">Piloderma croceum (strain F 1598)</name>
    <dbReference type="NCBI Taxonomy" id="765440"/>
    <lineage>
        <taxon>Eukaryota</taxon>
        <taxon>Fungi</taxon>
        <taxon>Dikarya</taxon>
        <taxon>Basidiomycota</taxon>
        <taxon>Agaricomycotina</taxon>
        <taxon>Agaricomycetes</taxon>
        <taxon>Agaricomycetidae</taxon>
        <taxon>Atheliales</taxon>
        <taxon>Atheliaceae</taxon>
        <taxon>Piloderma</taxon>
    </lineage>
</organism>
<reference evidence="3" key="2">
    <citation type="submission" date="2015-01" db="EMBL/GenBank/DDBJ databases">
        <title>Evolutionary Origins and Diversification of the Mycorrhizal Mutualists.</title>
        <authorList>
            <consortium name="DOE Joint Genome Institute"/>
            <consortium name="Mycorrhizal Genomics Consortium"/>
            <person name="Kohler A."/>
            <person name="Kuo A."/>
            <person name="Nagy L.G."/>
            <person name="Floudas D."/>
            <person name="Copeland A."/>
            <person name="Barry K.W."/>
            <person name="Cichocki N."/>
            <person name="Veneault-Fourrey C."/>
            <person name="LaButti K."/>
            <person name="Lindquist E.A."/>
            <person name="Lipzen A."/>
            <person name="Lundell T."/>
            <person name="Morin E."/>
            <person name="Murat C."/>
            <person name="Riley R."/>
            <person name="Ohm R."/>
            <person name="Sun H."/>
            <person name="Tunlid A."/>
            <person name="Henrissat B."/>
            <person name="Grigoriev I.V."/>
            <person name="Hibbett D.S."/>
            <person name="Martin F."/>
        </authorList>
    </citation>
    <scope>NUCLEOTIDE SEQUENCE [LARGE SCALE GENOMIC DNA]</scope>
    <source>
        <strain evidence="3">F 1598</strain>
    </source>
</reference>
<dbReference type="AlphaFoldDB" id="A0A0C3FP11"/>
<evidence type="ECO:0000256" key="1">
    <source>
        <dbReference type="SAM" id="MobiDB-lite"/>
    </source>
</evidence>
<dbReference type="InParanoid" id="A0A0C3FP11"/>
<gene>
    <name evidence="2" type="ORF">PILCRDRAFT_89028</name>
</gene>